<accession>A0A7J8GM30</accession>
<organism evidence="2 3">
    <name type="scientific">Molossus molossus</name>
    <name type="common">Pallas' mastiff bat</name>
    <name type="synonym">Vespertilio molossus</name>
    <dbReference type="NCBI Taxonomy" id="27622"/>
    <lineage>
        <taxon>Eukaryota</taxon>
        <taxon>Metazoa</taxon>
        <taxon>Chordata</taxon>
        <taxon>Craniata</taxon>
        <taxon>Vertebrata</taxon>
        <taxon>Euteleostomi</taxon>
        <taxon>Mammalia</taxon>
        <taxon>Eutheria</taxon>
        <taxon>Laurasiatheria</taxon>
        <taxon>Chiroptera</taxon>
        <taxon>Yangochiroptera</taxon>
        <taxon>Molossidae</taxon>
        <taxon>Molossus</taxon>
    </lineage>
</organism>
<sequence length="128" mass="14010">MPAVPLPNPRMQRAPLLDPHTTAAPPLHPPTRAGSCRPHQPCSRHVLLARRALHQPRVTSPAGPTADSRSHLPSLPPPLRVDSTHEGWPAPERNDLPFPDALTCQDLVCTPGPEYKATKMGRQRNNSQ</sequence>
<name>A0A7J8GM30_MOLMO</name>
<comment type="caution">
    <text evidence="2">The sequence shown here is derived from an EMBL/GenBank/DDBJ whole genome shotgun (WGS) entry which is preliminary data.</text>
</comment>
<feature type="region of interest" description="Disordered" evidence="1">
    <location>
        <begin position="1"/>
        <end position="102"/>
    </location>
</feature>
<dbReference type="EMBL" id="JACASF010000009">
    <property type="protein sequence ID" value="KAF6460639.1"/>
    <property type="molecule type" value="Genomic_DNA"/>
</dbReference>
<keyword evidence="3" id="KW-1185">Reference proteome</keyword>
<evidence type="ECO:0000256" key="1">
    <source>
        <dbReference type="SAM" id="MobiDB-lite"/>
    </source>
</evidence>
<evidence type="ECO:0000313" key="3">
    <source>
        <dbReference type="Proteomes" id="UP000550707"/>
    </source>
</evidence>
<gene>
    <name evidence="2" type="ORF">HJG59_011542</name>
</gene>
<protein>
    <submittedName>
        <fullName evidence="2">Uncharacterized protein</fullName>
    </submittedName>
</protein>
<evidence type="ECO:0000313" key="2">
    <source>
        <dbReference type="EMBL" id="KAF6460639.1"/>
    </source>
</evidence>
<dbReference type="Proteomes" id="UP000550707">
    <property type="component" value="Unassembled WGS sequence"/>
</dbReference>
<dbReference type="AlphaFoldDB" id="A0A7J8GM30"/>
<proteinExistence type="predicted"/>
<reference evidence="2 3" key="1">
    <citation type="journal article" date="2020" name="Nature">
        <title>Six reference-quality genomes reveal evolution of bat adaptations.</title>
        <authorList>
            <person name="Jebb D."/>
            <person name="Huang Z."/>
            <person name="Pippel M."/>
            <person name="Hughes G.M."/>
            <person name="Lavrichenko K."/>
            <person name="Devanna P."/>
            <person name="Winkler S."/>
            <person name="Jermiin L.S."/>
            <person name="Skirmuntt E.C."/>
            <person name="Katzourakis A."/>
            <person name="Burkitt-Gray L."/>
            <person name="Ray D.A."/>
            <person name="Sullivan K.A.M."/>
            <person name="Roscito J.G."/>
            <person name="Kirilenko B.M."/>
            <person name="Davalos L.M."/>
            <person name="Corthals A.P."/>
            <person name="Power M.L."/>
            <person name="Jones G."/>
            <person name="Ransome R.D."/>
            <person name="Dechmann D.K.N."/>
            <person name="Locatelli A.G."/>
            <person name="Puechmaille S.J."/>
            <person name="Fedrigo O."/>
            <person name="Jarvis E.D."/>
            <person name="Hiller M."/>
            <person name="Vernes S.C."/>
            <person name="Myers E.W."/>
            <person name="Teeling E.C."/>
        </authorList>
    </citation>
    <scope>NUCLEOTIDE SEQUENCE [LARGE SCALE GENOMIC DNA]</scope>
    <source>
        <strain evidence="2">MMolMol1</strain>
        <tissue evidence="2">Muscle</tissue>
    </source>
</reference>
<dbReference type="InParanoid" id="A0A7J8GM30"/>